<dbReference type="SUPFAM" id="SSF54060">
    <property type="entry name" value="His-Me finger endonucleases"/>
    <property type="match status" value="1"/>
</dbReference>
<evidence type="ECO:0000256" key="8">
    <source>
        <dbReference type="ARBA" id="ARBA00053660"/>
    </source>
</evidence>
<keyword evidence="7" id="KW-0539">Nucleus</keyword>
<evidence type="ECO:0000256" key="5">
    <source>
        <dbReference type="ARBA" id="ARBA00022722"/>
    </source>
</evidence>
<dbReference type="Pfam" id="PF09230">
    <property type="entry name" value="DFF40"/>
    <property type="match status" value="1"/>
</dbReference>
<dbReference type="InterPro" id="IPR003508">
    <property type="entry name" value="CIDE-N_dom"/>
</dbReference>
<dbReference type="AlphaFoldDB" id="L8I4Z7"/>
<dbReference type="GO" id="GO:0005634">
    <property type="term" value="C:nucleus"/>
    <property type="evidence" value="ECO:0007669"/>
    <property type="project" value="UniProtKB-SubCell"/>
</dbReference>
<gene>
    <name evidence="13" type="ORF">M91_11456</name>
</gene>
<dbReference type="GO" id="GO:0004520">
    <property type="term" value="F:DNA endonuclease activity"/>
    <property type="evidence" value="ECO:0007669"/>
    <property type="project" value="InterPro"/>
</dbReference>
<dbReference type="SMART" id="SM00266">
    <property type="entry name" value="CAD"/>
    <property type="match status" value="1"/>
</dbReference>
<dbReference type="Gene3D" id="6.10.140.170">
    <property type="match status" value="1"/>
</dbReference>
<dbReference type="Proteomes" id="UP000011080">
    <property type="component" value="Unassembled WGS sequence"/>
</dbReference>
<evidence type="ECO:0000256" key="4">
    <source>
        <dbReference type="ARBA" id="ARBA00022703"/>
    </source>
</evidence>
<dbReference type="FunFam" id="3.10.20.10:FF:000006">
    <property type="entry name" value="DNA fragmentation factor subunit beta"/>
    <property type="match status" value="1"/>
</dbReference>
<dbReference type="InterPro" id="IPR044925">
    <property type="entry name" value="His-Me_finger_sf"/>
</dbReference>
<evidence type="ECO:0000256" key="9">
    <source>
        <dbReference type="ARBA" id="ARBA00064007"/>
    </source>
</evidence>
<dbReference type="GO" id="GO:0006309">
    <property type="term" value="P:apoptotic DNA fragmentation"/>
    <property type="evidence" value="ECO:0007669"/>
    <property type="project" value="InterPro"/>
</dbReference>
<organism evidence="13 14">
    <name type="scientific">Bos mutus</name>
    <name type="common">wild yak</name>
    <dbReference type="NCBI Taxonomy" id="72004"/>
    <lineage>
        <taxon>Eukaryota</taxon>
        <taxon>Metazoa</taxon>
        <taxon>Chordata</taxon>
        <taxon>Craniata</taxon>
        <taxon>Vertebrata</taxon>
        <taxon>Euteleostomi</taxon>
        <taxon>Mammalia</taxon>
        <taxon>Eutheria</taxon>
        <taxon>Laurasiatheria</taxon>
        <taxon>Artiodactyla</taxon>
        <taxon>Ruminantia</taxon>
        <taxon>Pecora</taxon>
        <taxon>Bovidae</taxon>
        <taxon>Bovinae</taxon>
        <taxon>Bos</taxon>
    </lineage>
</organism>
<keyword evidence="6" id="KW-0378">Hydrolase</keyword>
<keyword evidence="5" id="KW-0540">Nuclease</keyword>
<dbReference type="PANTHER" id="PTHR13067:SF2">
    <property type="entry name" value="CASPASE-ACTIVATED DNASE"/>
    <property type="match status" value="1"/>
</dbReference>
<keyword evidence="3" id="KW-0963">Cytoplasm</keyword>
<protein>
    <recommendedName>
        <fullName evidence="10">DNA fragmentation factor subunit beta</fullName>
    </recommendedName>
</protein>
<evidence type="ECO:0000313" key="13">
    <source>
        <dbReference type="EMBL" id="ELR50624.1"/>
    </source>
</evidence>
<evidence type="ECO:0000256" key="2">
    <source>
        <dbReference type="ARBA" id="ARBA00004496"/>
    </source>
</evidence>
<proteinExistence type="predicted"/>
<dbReference type="EMBL" id="JH882141">
    <property type="protein sequence ID" value="ELR50624.1"/>
    <property type="molecule type" value="Genomic_DNA"/>
</dbReference>
<feature type="domain" description="CIDE-N" evidence="12">
    <location>
        <begin position="7"/>
        <end position="83"/>
    </location>
</feature>
<dbReference type="Gene3D" id="3.10.20.10">
    <property type="match status" value="1"/>
</dbReference>
<evidence type="ECO:0000256" key="10">
    <source>
        <dbReference type="ARBA" id="ARBA00069517"/>
    </source>
</evidence>
<dbReference type="InterPro" id="IPR015311">
    <property type="entry name" value="DFF40_C"/>
</dbReference>
<evidence type="ECO:0000256" key="6">
    <source>
        <dbReference type="ARBA" id="ARBA00022801"/>
    </source>
</evidence>
<evidence type="ECO:0000256" key="3">
    <source>
        <dbReference type="ARBA" id="ARBA00022490"/>
    </source>
</evidence>
<evidence type="ECO:0000313" key="14">
    <source>
        <dbReference type="Proteomes" id="UP000011080"/>
    </source>
</evidence>
<evidence type="ECO:0000256" key="1">
    <source>
        <dbReference type="ARBA" id="ARBA00004123"/>
    </source>
</evidence>
<comment type="subcellular location">
    <subcellularLocation>
        <location evidence="2">Cytoplasm</location>
    </subcellularLocation>
    <subcellularLocation>
        <location evidence="1">Nucleus</location>
    </subcellularLocation>
</comment>
<dbReference type="GO" id="GO:0005737">
    <property type="term" value="C:cytoplasm"/>
    <property type="evidence" value="ECO:0007669"/>
    <property type="project" value="UniProtKB-SubCell"/>
</dbReference>
<dbReference type="SUPFAM" id="SSF54277">
    <property type="entry name" value="CAD &amp; PB1 domains"/>
    <property type="match status" value="1"/>
</dbReference>
<evidence type="ECO:0000256" key="7">
    <source>
        <dbReference type="ARBA" id="ARBA00023242"/>
    </source>
</evidence>
<comment type="subunit">
    <text evidence="9">Heterodimer of DFFA and DFFB. Interacts with H1-1.</text>
</comment>
<dbReference type="InterPro" id="IPR039729">
    <property type="entry name" value="DFF40"/>
</dbReference>
<name>L8I4Z7_9CETA</name>
<keyword evidence="4 11" id="KW-0053">Apoptosis</keyword>
<reference evidence="13 14" key="1">
    <citation type="journal article" date="2012" name="Nat. Genet.">
        <title>The yak genome and adaptation to life at high altitude.</title>
        <authorList>
            <person name="Qiu Q."/>
            <person name="Zhang G."/>
            <person name="Ma T."/>
            <person name="Qian W."/>
            <person name="Wang J."/>
            <person name="Ye Z."/>
            <person name="Cao C."/>
            <person name="Hu Q."/>
            <person name="Kim J."/>
            <person name="Larkin D.M."/>
            <person name="Auvil L."/>
            <person name="Capitanu B."/>
            <person name="Ma J."/>
            <person name="Lewin H.A."/>
            <person name="Qian X."/>
            <person name="Lang Y."/>
            <person name="Zhou R."/>
            <person name="Wang L."/>
            <person name="Wang K."/>
            <person name="Xia J."/>
            <person name="Liao S."/>
            <person name="Pan S."/>
            <person name="Lu X."/>
            <person name="Hou H."/>
            <person name="Wang Y."/>
            <person name="Zang X."/>
            <person name="Yin Y."/>
            <person name="Ma H."/>
            <person name="Zhang J."/>
            <person name="Wang Z."/>
            <person name="Zhang Y."/>
            <person name="Zhang D."/>
            <person name="Yonezawa T."/>
            <person name="Hasegawa M."/>
            <person name="Zhong Y."/>
            <person name="Liu W."/>
            <person name="Zhang Y."/>
            <person name="Huang Z."/>
            <person name="Zhang S."/>
            <person name="Long R."/>
            <person name="Yang H."/>
            <person name="Wang J."/>
            <person name="Lenstra J.A."/>
            <person name="Cooper D.N."/>
            <person name="Wu Y."/>
            <person name="Wang J."/>
            <person name="Shi P."/>
            <person name="Wang J."/>
            <person name="Liu J."/>
        </authorList>
    </citation>
    <scope>NUCLEOTIDE SEQUENCE [LARGE SCALE GENOMIC DNA]</scope>
    <source>
        <strain evidence="14">yakQH1</strain>
    </source>
</reference>
<sequence length="372" mass="42098">MSAVLRKPKTFKLRSLHSEKKFGVAGRSCEEVLRKGCQRLQLPVPGSRLCLYEDGTELTGDYFWSAPDNSELVLLTAGQTWQGWEGGDFPEAVLQGLVASLSPLVVVVSDISRFLSVFQEPHAGVIQAARQLLWDERAPLRQKLLADLLGTVSENIAAETRAEDPPWFEGLESRFRSKSGYLRYSCESRIRSYLREVGMPLPLQVTSGASLVGAEAREEYLRLVGSMQQKLQAAQYNSSYFDRGAKAGRRLCTPEGWFSCQGPFDVDDCTSRHSINPYSNRESRVLFSTWNLDHVIEKKRAVVPALAAAVHDVEGREVDWEYFYRLLFTLENLKLVHIACHKKTTHKLHCDPSRVYCTPAAPRRKRHARQRL</sequence>
<dbReference type="Pfam" id="PF02017">
    <property type="entry name" value="CIDE-N"/>
    <property type="match status" value="1"/>
</dbReference>
<dbReference type="GO" id="GO:0016787">
    <property type="term" value="F:hydrolase activity"/>
    <property type="evidence" value="ECO:0007669"/>
    <property type="project" value="UniProtKB-KW"/>
</dbReference>
<dbReference type="PANTHER" id="PTHR13067">
    <property type="entry name" value="CASPASE-ACTIVATED DNASE"/>
    <property type="match status" value="1"/>
</dbReference>
<accession>L8I4Z7</accession>
<evidence type="ECO:0000256" key="11">
    <source>
        <dbReference type="PROSITE-ProRule" id="PRU00447"/>
    </source>
</evidence>
<evidence type="ECO:0000259" key="12">
    <source>
        <dbReference type="PROSITE" id="PS51135"/>
    </source>
</evidence>
<dbReference type="STRING" id="72004.ENSBMUP00000001558"/>
<dbReference type="PROSITE" id="PS51135">
    <property type="entry name" value="CIDE_N"/>
    <property type="match status" value="1"/>
</dbReference>
<comment type="function">
    <text evidence="8">Nuclease that induces DNA fragmentation and chromatin condensation during apoptosis. Degrades naked DNA and induces apoptotic morphology.</text>
</comment>